<protein>
    <recommendedName>
        <fullName evidence="2">Lysozyme inhibitor LprI-like N-terminal domain-containing protein</fullName>
    </recommendedName>
</protein>
<feature type="chain" id="PRO_5015455407" description="Lysozyme inhibitor LprI-like N-terminal domain-containing protein" evidence="1">
    <location>
        <begin position="27"/>
        <end position="146"/>
    </location>
</feature>
<dbReference type="RefSeq" id="WP_104599170.1">
    <property type="nucleotide sequence ID" value="NZ_MIGV01000031.1"/>
</dbReference>
<evidence type="ECO:0000256" key="1">
    <source>
        <dbReference type="SAM" id="SignalP"/>
    </source>
</evidence>
<feature type="domain" description="Lysozyme inhibitor LprI-like N-terminal" evidence="2">
    <location>
        <begin position="47"/>
        <end position="138"/>
    </location>
</feature>
<evidence type="ECO:0000259" key="2">
    <source>
        <dbReference type="Pfam" id="PF07007"/>
    </source>
</evidence>
<proteinExistence type="predicted"/>
<feature type="signal peptide" evidence="1">
    <location>
        <begin position="1"/>
        <end position="26"/>
    </location>
</feature>
<dbReference type="Proteomes" id="UP000238270">
    <property type="component" value="Unassembled WGS sequence"/>
</dbReference>
<dbReference type="Pfam" id="PF07007">
    <property type="entry name" value="LprI"/>
    <property type="match status" value="1"/>
</dbReference>
<name>A0A2S6Z0E4_9XANT</name>
<reference evidence="3 4" key="1">
    <citation type="submission" date="2016-08" db="EMBL/GenBank/DDBJ databases">
        <title>Evolution of the type three secretion system and type three effector repertoires in Xanthomonas.</title>
        <authorList>
            <person name="Merda D."/>
            <person name="Briand M."/>
            <person name="Bosis E."/>
            <person name="Rousseau C."/>
            <person name="Portier P."/>
            <person name="Jacques M.-A."/>
            <person name="Fischer-Le Saux M."/>
        </authorList>
    </citation>
    <scope>NUCLEOTIDE SEQUENCE [LARGE SCALE GENOMIC DNA]</scope>
    <source>
        <strain evidence="3 4">CFBP 3122</strain>
    </source>
</reference>
<comment type="caution">
    <text evidence="3">The sequence shown here is derived from an EMBL/GenBank/DDBJ whole genome shotgun (WGS) entry which is preliminary data.</text>
</comment>
<dbReference type="InterPro" id="IPR009739">
    <property type="entry name" value="LprI-like_N"/>
</dbReference>
<keyword evidence="1" id="KW-0732">Signal</keyword>
<accession>A0A2S6Z0E4</accession>
<evidence type="ECO:0000313" key="3">
    <source>
        <dbReference type="EMBL" id="PPT74050.1"/>
    </source>
</evidence>
<dbReference type="EMBL" id="MIGV01000031">
    <property type="protein sequence ID" value="PPT74050.1"/>
    <property type="molecule type" value="Genomic_DNA"/>
</dbReference>
<gene>
    <name evidence="3" type="ORF">XaplCFBP3122_18170</name>
</gene>
<organism evidence="3 4">
    <name type="scientific">Xanthomonas arboricola pv. populi</name>
    <dbReference type="NCBI Taxonomy" id="487823"/>
    <lineage>
        <taxon>Bacteria</taxon>
        <taxon>Pseudomonadati</taxon>
        <taxon>Pseudomonadota</taxon>
        <taxon>Gammaproteobacteria</taxon>
        <taxon>Lysobacterales</taxon>
        <taxon>Lysobacteraceae</taxon>
        <taxon>Xanthomonas</taxon>
    </lineage>
</organism>
<dbReference type="Gene3D" id="1.20.1270.180">
    <property type="match status" value="1"/>
</dbReference>
<dbReference type="AlphaFoldDB" id="A0A2S6Z0E4"/>
<evidence type="ECO:0000313" key="4">
    <source>
        <dbReference type="Proteomes" id="UP000238270"/>
    </source>
</evidence>
<sequence>MEKQRITPRLLLLAALSVSGMTCAHATDGQGTDASSSKGLSTTYVACQKQARGAIEHAACVSQEETVQDRRLNKVYKQLLTSLKADGRTKLVDAQRAWLLSRTKDGNLEAVIYGDSQPENIESAEAAMLRLSARADQLEKYLALIN</sequence>